<organism evidence="2">
    <name type="scientific">Macaca fascicularis</name>
    <name type="common">Crab-eating macaque</name>
    <name type="synonym">Cynomolgus monkey</name>
    <dbReference type="NCBI Taxonomy" id="9541"/>
    <lineage>
        <taxon>Eukaryota</taxon>
        <taxon>Metazoa</taxon>
        <taxon>Chordata</taxon>
        <taxon>Craniata</taxon>
        <taxon>Vertebrata</taxon>
        <taxon>Euteleostomi</taxon>
        <taxon>Mammalia</taxon>
        <taxon>Eutheria</taxon>
        <taxon>Euarchontoglires</taxon>
        <taxon>Primates</taxon>
        <taxon>Haplorrhini</taxon>
        <taxon>Catarrhini</taxon>
        <taxon>Cercopithecidae</taxon>
        <taxon>Cercopithecinae</taxon>
        <taxon>Macaca</taxon>
    </lineage>
</organism>
<evidence type="ECO:0000256" key="1">
    <source>
        <dbReference type="SAM" id="SignalP"/>
    </source>
</evidence>
<dbReference type="GO" id="GO:0006508">
    <property type="term" value="P:proteolysis"/>
    <property type="evidence" value="ECO:0007669"/>
    <property type="project" value="UniProtKB-KW"/>
</dbReference>
<dbReference type="GO" id="GO:0008233">
    <property type="term" value="F:peptidase activity"/>
    <property type="evidence" value="ECO:0007669"/>
    <property type="project" value="UniProtKB-KW"/>
</dbReference>
<name>I7GHY7_MACFA</name>
<protein>
    <submittedName>
        <fullName evidence="2">Macaca fascicularis brain cDNA clone: QbsB-10418, similar to human ubiquitin specific protease 7 (herpes virus-associated)(USP7), mRNA, RefSeq: NM_003470.1</fullName>
    </submittedName>
</protein>
<feature type="chain" id="PRO_5003709968" evidence="1">
    <location>
        <begin position="20"/>
        <end position="64"/>
    </location>
</feature>
<accession>I7GHY7</accession>
<dbReference type="EMBL" id="AB171880">
    <property type="protein sequence ID" value="BAE88943.1"/>
    <property type="molecule type" value="mRNA"/>
</dbReference>
<proteinExistence type="evidence at transcript level"/>
<keyword evidence="1" id="KW-0732">Signal</keyword>
<evidence type="ECO:0000313" key="2">
    <source>
        <dbReference type="EMBL" id="BAE88943.1"/>
    </source>
</evidence>
<dbReference type="AlphaFoldDB" id="I7GHY7"/>
<keyword evidence="2" id="KW-0378">Hydrolase</keyword>
<sequence length="64" mass="6991">MGPWLQVSGLSLLGMSGSAAFLGSRAPALQLESLVFRLVRPISFRYTFNDLLCICKGKTEKLTT</sequence>
<keyword evidence="2" id="KW-0645">Protease</keyword>
<feature type="signal peptide" evidence="1">
    <location>
        <begin position="1"/>
        <end position="19"/>
    </location>
</feature>
<reference evidence="2" key="1">
    <citation type="journal article" date="2007" name="PLoS Biol.">
        <title>Rate of evolution in brain-expressed genes in humans and other primates.</title>
        <authorList>
            <person name="Wang H.-Y."/>
            <person name="Chien H.-C."/>
            <person name="Osada N."/>
            <person name="Hashimoto K."/>
            <person name="Sugano S."/>
            <person name="Gojobori T."/>
            <person name="Chou C.-K."/>
            <person name="Tsai S.-F."/>
            <person name="Wu C.-I."/>
            <person name="Shen C.-K.J."/>
        </authorList>
    </citation>
    <scope>NUCLEOTIDE SEQUENCE</scope>
</reference>